<evidence type="ECO:0000256" key="2">
    <source>
        <dbReference type="ARBA" id="ARBA00005297"/>
    </source>
</evidence>
<dbReference type="InterPro" id="IPR015890">
    <property type="entry name" value="Chorismate_C"/>
</dbReference>
<evidence type="ECO:0000256" key="1">
    <source>
        <dbReference type="ARBA" id="ARBA00000799"/>
    </source>
</evidence>
<comment type="caution">
    <text evidence="7">The sequence shown here is derived from an EMBL/GenBank/DDBJ whole genome shotgun (WGS) entry which is preliminary data.</text>
</comment>
<dbReference type="AlphaFoldDB" id="A0A1B9B7W9"/>
<dbReference type="EMBL" id="MAYT01000001">
    <property type="protein sequence ID" value="OCA92176.1"/>
    <property type="molecule type" value="Genomic_DNA"/>
</dbReference>
<dbReference type="Proteomes" id="UP000092578">
    <property type="component" value="Unassembled WGS sequence"/>
</dbReference>
<organism evidence="7 8">
    <name type="scientific">Pseudobacillus wudalianchiensis</name>
    <dbReference type="NCBI Taxonomy" id="1743143"/>
    <lineage>
        <taxon>Bacteria</taxon>
        <taxon>Bacillati</taxon>
        <taxon>Bacillota</taxon>
        <taxon>Bacilli</taxon>
        <taxon>Bacillales</taxon>
        <taxon>Bacillaceae</taxon>
        <taxon>Pseudobacillus</taxon>
    </lineage>
</organism>
<dbReference type="Pfam" id="PF00425">
    <property type="entry name" value="Chorismate_bind"/>
    <property type="match status" value="1"/>
</dbReference>
<dbReference type="NCBIfam" id="TIGR00543">
    <property type="entry name" value="isochor_syn"/>
    <property type="match status" value="1"/>
</dbReference>
<dbReference type="EC" id="5.4.4.2" evidence="3"/>
<dbReference type="InterPro" id="IPR004561">
    <property type="entry name" value="IsoChor_synthase"/>
</dbReference>
<comment type="similarity">
    <text evidence="2">Belongs to the isochorismate synthase family.</text>
</comment>
<gene>
    <name evidence="7" type="ORF">A8F95_00115</name>
</gene>
<dbReference type="Gene3D" id="3.60.120.10">
    <property type="entry name" value="Anthranilate synthase"/>
    <property type="match status" value="1"/>
</dbReference>
<dbReference type="GO" id="GO:0009697">
    <property type="term" value="P:salicylic acid biosynthetic process"/>
    <property type="evidence" value="ECO:0007669"/>
    <property type="project" value="TreeGrafter"/>
</dbReference>
<dbReference type="InterPro" id="IPR005801">
    <property type="entry name" value="ADC_synthase"/>
</dbReference>
<name>A0A1B9B7W9_9BACI</name>
<evidence type="ECO:0000313" key="7">
    <source>
        <dbReference type="EMBL" id="OCA92176.1"/>
    </source>
</evidence>
<keyword evidence="4" id="KW-0413">Isomerase</keyword>
<comment type="catalytic activity">
    <reaction evidence="1">
        <text>chorismate = isochorismate</text>
        <dbReference type="Rhea" id="RHEA:18985"/>
        <dbReference type="ChEBI" id="CHEBI:29748"/>
        <dbReference type="ChEBI" id="CHEBI:29780"/>
        <dbReference type="EC" id="5.4.4.2"/>
    </reaction>
</comment>
<accession>A0A1B9B7W9</accession>
<dbReference type="PANTHER" id="PTHR42839:SF1">
    <property type="entry name" value="ISOCHORISMATE SYNTHASE MENF"/>
    <property type="match status" value="1"/>
</dbReference>
<evidence type="ECO:0000256" key="3">
    <source>
        <dbReference type="ARBA" id="ARBA00012824"/>
    </source>
</evidence>
<proteinExistence type="inferred from homology"/>
<evidence type="ECO:0000313" key="8">
    <source>
        <dbReference type="Proteomes" id="UP000092578"/>
    </source>
</evidence>
<evidence type="ECO:0000256" key="5">
    <source>
        <dbReference type="ARBA" id="ARBA00041564"/>
    </source>
</evidence>
<sequence length="471" mass="53925">MSTIKSQPIKEAFIQSIREKQHDKQTALFSYVEKIDWMDSLQFYKCGRALYAGERFFWKDRDGEVEIVGLGNIYTVRNENKDQSRYTAAEKKWNDMIESAFIHNSFDAYGIGPVLFGGFSFDPEQRQEEEWSTFSSAFFYLPEYMLTIYEGECYVTTNVICPSDELEELIDKLEVKKDCLLSQVNIERSEEGTTLTSLEEKGREQWKQAVDQAVKQIRLDGDLKKVVLARKIVANFDQEIAHDQVLERLIEQQPDSFIFSLEVMESCFLGASPERLVRKRNEIALSTCLAGSIRRGQNDIEDAALGNELLNDQKNRIEHDYVVQMIKKEMERLCYTVNIPSVPGLMKVRDIQHLYTPVTGFTEENRSILQFVERLHPTPALGGLPNEKALPVIRQLEGMDRGFYAAPVGWMDYRKNGEFAVAIRSGLLSKQQAFLYAGCGIVADSEAESELAETRIKLRPMLRALGEIAHE</sequence>
<reference evidence="8" key="1">
    <citation type="submission" date="2016-05" db="EMBL/GenBank/DDBJ databases">
        <authorList>
            <person name="Liu B."/>
            <person name="Wang J."/>
            <person name="Zhu Y."/>
            <person name="Liu G."/>
            <person name="Chen Q."/>
            <person name="Chen Z."/>
            <person name="Lan J."/>
            <person name="Che J."/>
            <person name="Ge C."/>
            <person name="Shi H."/>
            <person name="Pan Z."/>
            <person name="Liu X."/>
        </authorList>
    </citation>
    <scope>NUCLEOTIDE SEQUENCE [LARGE SCALE GENOMIC DNA]</scope>
    <source>
        <strain evidence="8">FJAT-27215</strain>
    </source>
</reference>
<dbReference type="GO" id="GO:0008909">
    <property type="term" value="F:isochorismate synthase activity"/>
    <property type="evidence" value="ECO:0007669"/>
    <property type="project" value="UniProtKB-EC"/>
</dbReference>
<feature type="domain" description="Chorismate-utilising enzyme C-terminal" evidence="6">
    <location>
        <begin position="203"/>
        <end position="457"/>
    </location>
</feature>
<keyword evidence="8" id="KW-1185">Reference proteome</keyword>
<evidence type="ECO:0000256" key="4">
    <source>
        <dbReference type="ARBA" id="ARBA00023235"/>
    </source>
</evidence>
<dbReference type="RefSeq" id="WP_065408711.1">
    <property type="nucleotide sequence ID" value="NZ_MAYT01000001.1"/>
</dbReference>
<evidence type="ECO:0000259" key="6">
    <source>
        <dbReference type="Pfam" id="PF00425"/>
    </source>
</evidence>
<dbReference type="PANTHER" id="PTHR42839">
    <property type="entry name" value="ISOCHORISMATE SYNTHASE ENTC"/>
    <property type="match status" value="1"/>
</dbReference>
<protein>
    <recommendedName>
        <fullName evidence="3">isochorismate synthase</fullName>
        <ecNumber evidence="3">5.4.4.2</ecNumber>
    </recommendedName>
    <alternativeName>
        <fullName evidence="5">Isochorismate mutase</fullName>
    </alternativeName>
</protein>
<dbReference type="SUPFAM" id="SSF56322">
    <property type="entry name" value="ADC synthase"/>
    <property type="match status" value="1"/>
</dbReference>